<dbReference type="PROSITE" id="PS50006">
    <property type="entry name" value="FHA_DOMAIN"/>
    <property type="match status" value="1"/>
</dbReference>
<dbReference type="Proteomes" id="UP001162131">
    <property type="component" value="Unassembled WGS sequence"/>
</dbReference>
<proteinExistence type="predicted"/>
<evidence type="ECO:0000313" key="3">
    <source>
        <dbReference type="Proteomes" id="UP001162131"/>
    </source>
</evidence>
<dbReference type="InterPro" id="IPR008984">
    <property type="entry name" value="SMAD_FHA_dom_sf"/>
</dbReference>
<gene>
    <name evidence="2" type="ORF">BSTOLATCC_MIC30562</name>
</gene>
<sequence>MMNLSVDELKEQSKQTLALIKRGMCTPDDPSRWNNPERLEKLLTVAMQGKLLRLKVKSSLILPRNSVINISPLKYELSNRGAKDGVTYLGCKKKDRPKGQIVCDFVIPLADKALANSLRTPHFLIWYDPYIDSYYIRDFAVGSGVYAKIDYTLALYKKQYIVTFGESHLLITIIPSTPYPRLCLKVYGGKTSGELIFFDAHEYHMDQVYVGRDQSCNVFIDDNLISKKQATIFYSQKKGWMLVDGDLQTQRPSTNGTWLYLNDDLELKEGMELKAFQTLFKVNIY</sequence>
<name>A0AAU9JDQ9_9CILI</name>
<organism evidence="2 3">
    <name type="scientific">Blepharisma stoltei</name>
    <dbReference type="NCBI Taxonomy" id="1481888"/>
    <lineage>
        <taxon>Eukaryota</taxon>
        <taxon>Sar</taxon>
        <taxon>Alveolata</taxon>
        <taxon>Ciliophora</taxon>
        <taxon>Postciliodesmatophora</taxon>
        <taxon>Heterotrichea</taxon>
        <taxon>Heterotrichida</taxon>
        <taxon>Blepharismidae</taxon>
        <taxon>Blepharisma</taxon>
    </lineage>
</organism>
<dbReference type="PANTHER" id="PTHR46210">
    <property type="entry name" value="FHA DOMAIN-CONTAINING PROTEIN"/>
    <property type="match status" value="1"/>
</dbReference>
<dbReference type="Pfam" id="PF00498">
    <property type="entry name" value="FHA"/>
    <property type="match status" value="1"/>
</dbReference>
<dbReference type="Gene3D" id="2.60.200.20">
    <property type="match status" value="1"/>
</dbReference>
<comment type="caution">
    <text evidence="2">The sequence shown here is derived from an EMBL/GenBank/DDBJ whole genome shotgun (WGS) entry which is preliminary data.</text>
</comment>
<dbReference type="PANTHER" id="PTHR46210:SF1">
    <property type="entry name" value="FHA DOMAIN-CONTAINING PROTEIN"/>
    <property type="match status" value="1"/>
</dbReference>
<dbReference type="InterPro" id="IPR000253">
    <property type="entry name" value="FHA_dom"/>
</dbReference>
<dbReference type="CDD" id="cd00060">
    <property type="entry name" value="FHA"/>
    <property type="match status" value="1"/>
</dbReference>
<dbReference type="EMBL" id="CAJZBQ010000030">
    <property type="protein sequence ID" value="CAG9322184.1"/>
    <property type="molecule type" value="Genomic_DNA"/>
</dbReference>
<protein>
    <recommendedName>
        <fullName evidence="1">FHA domain-containing protein</fullName>
    </recommendedName>
</protein>
<dbReference type="AlphaFoldDB" id="A0AAU9JDQ9"/>
<accession>A0AAU9JDQ9</accession>
<feature type="domain" description="FHA" evidence="1">
    <location>
        <begin position="208"/>
        <end position="259"/>
    </location>
</feature>
<keyword evidence="3" id="KW-1185">Reference proteome</keyword>
<dbReference type="SUPFAM" id="SSF49879">
    <property type="entry name" value="SMAD/FHA domain"/>
    <property type="match status" value="1"/>
</dbReference>
<evidence type="ECO:0000313" key="2">
    <source>
        <dbReference type="EMBL" id="CAG9322184.1"/>
    </source>
</evidence>
<evidence type="ECO:0000259" key="1">
    <source>
        <dbReference type="PROSITE" id="PS50006"/>
    </source>
</evidence>
<reference evidence="2" key="1">
    <citation type="submission" date="2021-09" db="EMBL/GenBank/DDBJ databases">
        <authorList>
            <consortium name="AG Swart"/>
            <person name="Singh M."/>
            <person name="Singh A."/>
            <person name="Seah K."/>
            <person name="Emmerich C."/>
        </authorList>
    </citation>
    <scope>NUCLEOTIDE SEQUENCE</scope>
    <source>
        <strain evidence="2">ATCC30299</strain>
    </source>
</reference>